<organism evidence="3 4">
    <name type="scientific">Paracoccus thiocyanatus</name>
    <dbReference type="NCBI Taxonomy" id="34006"/>
    <lineage>
        <taxon>Bacteria</taxon>
        <taxon>Pseudomonadati</taxon>
        <taxon>Pseudomonadota</taxon>
        <taxon>Alphaproteobacteria</taxon>
        <taxon>Rhodobacterales</taxon>
        <taxon>Paracoccaceae</taxon>
        <taxon>Paracoccus</taxon>
    </lineage>
</organism>
<dbReference type="AlphaFoldDB" id="A0A3D8PGF3"/>
<name>A0A3D8PGF3_9RHOB</name>
<dbReference type="GO" id="GO:0060003">
    <property type="term" value="P:copper ion export"/>
    <property type="evidence" value="ECO:0007669"/>
    <property type="project" value="TreeGrafter"/>
</dbReference>
<dbReference type="GO" id="GO:0015679">
    <property type="term" value="P:plasma membrane copper ion transport"/>
    <property type="evidence" value="ECO:0007669"/>
    <property type="project" value="TreeGrafter"/>
</dbReference>
<keyword evidence="1" id="KW-0813">Transport</keyword>
<protein>
    <submittedName>
        <fullName evidence="3">Uncharacterized protein</fullName>
    </submittedName>
</protein>
<accession>A0A3D8PGF3</accession>
<dbReference type="PANTHER" id="PTHR30097:SF4">
    <property type="entry name" value="SLR6042 PROTEIN"/>
    <property type="match status" value="1"/>
</dbReference>
<dbReference type="Proteomes" id="UP000256679">
    <property type="component" value="Unassembled WGS sequence"/>
</dbReference>
<comment type="caution">
    <text evidence="3">The sequence shown here is derived from an EMBL/GenBank/DDBJ whole genome shotgun (WGS) entry which is preliminary data.</text>
</comment>
<feature type="compositionally biased region" description="Gly residues" evidence="2">
    <location>
        <begin position="1"/>
        <end position="15"/>
    </location>
</feature>
<gene>
    <name evidence="3" type="ORF">DIE28_02020</name>
</gene>
<dbReference type="Gene3D" id="2.40.50.100">
    <property type="match status" value="1"/>
</dbReference>
<evidence type="ECO:0000313" key="3">
    <source>
        <dbReference type="EMBL" id="RDW14537.1"/>
    </source>
</evidence>
<dbReference type="GO" id="GO:0030313">
    <property type="term" value="C:cell envelope"/>
    <property type="evidence" value="ECO:0007669"/>
    <property type="project" value="TreeGrafter"/>
</dbReference>
<keyword evidence="4" id="KW-1185">Reference proteome</keyword>
<evidence type="ECO:0000256" key="1">
    <source>
        <dbReference type="ARBA" id="ARBA00022448"/>
    </source>
</evidence>
<dbReference type="InterPro" id="IPR051909">
    <property type="entry name" value="MFP_Cation_Efflux"/>
</dbReference>
<dbReference type="EMBL" id="QFCQ01000006">
    <property type="protein sequence ID" value="RDW14537.1"/>
    <property type="molecule type" value="Genomic_DNA"/>
</dbReference>
<proteinExistence type="predicted"/>
<dbReference type="PANTHER" id="PTHR30097">
    <property type="entry name" value="CATION EFFLUX SYSTEM PROTEIN CUSB"/>
    <property type="match status" value="1"/>
</dbReference>
<feature type="region of interest" description="Disordered" evidence="2">
    <location>
        <begin position="291"/>
        <end position="318"/>
    </location>
</feature>
<sequence>MALGHGPGSRRGGGAAAPHDRPGDFGKAAPCGLSHARSGAWPDRARRRGRPLGGGAMTCRRWLPAGLAALVLGLSPLETAAHSDASSFSGTAGVHDHPVETMEDIVRYPARVIVDPRKVVNVTMRVNARITEVTSGAVGSRVRAGDILAHFTSAELKTLQTSYIESWRARDLMLAASVTAQAKLLEARMNLQWRGLSESDIDQIELTRRPVEQIALVAPADGYLTQVNIGTNSIVNAGTRAGLFTAAGTPVFQIADLGAKLILAELPAEVAAGIAPGDELRLMAPGASIPEQAARGSKPCCPSCRRGGPGPGPSGLFPATRSRACFVPDRP</sequence>
<feature type="region of interest" description="Disordered" evidence="2">
    <location>
        <begin position="1"/>
        <end position="54"/>
    </location>
</feature>
<evidence type="ECO:0000313" key="4">
    <source>
        <dbReference type="Proteomes" id="UP000256679"/>
    </source>
</evidence>
<reference evidence="3 4" key="1">
    <citation type="submission" date="2018-05" db="EMBL/GenBank/DDBJ databases">
        <title>Whole genome sequencing of Paracoccus thiocyanatus SST.</title>
        <authorList>
            <person name="Ghosh W."/>
            <person name="Rameez M.J."/>
            <person name="Roy C."/>
        </authorList>
    </citation>
    <scope>NUCLEOTIDE SEQUENCE [LARGE SCALE GENOMIC DNA]</scope>
    <source>
        <strain evidence="3 4">SST</strain>
    </source>
</reference>
<evidence type="ECO:0000256" key="2">
    <source>
        <dbReference type="SAM" id="MobiDB-lite"/>
    </source>
</evidence>